<gene>
    <name evidence="1" type="ORF">PISMIDRAFT_22791</name>
</gene>
<protein>
    <submittedName>
        <fullName evidence="1">Uncharacterized protein</fullName>
    </submittedName>
</protein>
<reference evidence="2" key="2">
    <citation type="submission" date="2015-01" db="EMBL/GenBank/DDBJ databases">
        <title>Evolutionary Origins and Diversification of the Mycorrhizal Mutualists.</title>
        <authorList>
            <consortium name="DOE Joint Genome Institute"/>
            <consortium name="Mycorrhizal Genomics Consortium"/>
            <person name="Kohler A."/>
            <person name="Kuo A."/>
            <person name="Nagy L.G."/>
            <person name="Floudas D."/>
            <person name="Copeland A."/>
            <person name="Barry K.W."/>
            <person name="Cichocki N."/>
            <person name="Veneault-Fourrey C."/>
            <person name="LaButti K."/>
            <person name="Lindquist E.A."/>
            <person name="Lipzen A."/>
            <person name="Lundell T."/>
            <person name="Morin E."/>
            <person name="Murat C."/>
            <person name="Riley R."/>
            <person name="Ohm R."/>
            <person name="Sun H."/>
            <person name="Tunlid A."/>
            <person name="Henrissat B."/>
            <person name="Grigoriev I.V."/>
            <person name="Hibbett D.S."/>
            <person name="Martin F."/>
        </authorList>
    </citation>
    <scope>NUCLEOTIDE SEQUENCE [LARGE SCALE GENOMIC DNA]</scope>
    <source>
        <strain evidence="2">441</strain>
    </source>
</reference>
<sequence length="100" mass="11002">MLACAVGSHLGSQQQVTSWVIFNVSSEDHFIGNDTSSSLVRGDSPWFLTMGVLKLELVLPEVPVLPIEDLDDSEVLVISVAGSDGLDYFRWSSEEVYKEL</sequence>
<keyword evidence="2" id="KW-1185">Reference proteome</keyword>
<proteinExistence type="predicted"/>
<reference evidence="1 2" key="1">
    <citation type="submission" date="2014-04" db="EMBL/GenBank/DDBJ databases">
        <authorList>
            <consortium name="DOE Joint Genome Institute"/>
            <person name="Kuo A."/>
            <person name="Kohler A."/>
            <person name="Costa M.D."/>
            <person name="Nagy L.G."/>
            <person name="Floudas D."/>
            <person name="Copeland A."/>
            <person name="Barry K.W."/>
            <person name="Cichocki N."/>
            <person name="Veneault-Fourrey C."/>
            <person name="LaButti K."/>
            <person name="Lindquist E.A."/>
            <person name="Lipzen A."/>
            <person name="Lundell T."/>
            <person name="Morin E."/>
            <person name="Murat C."/>
            <person name="Sun H."/>
            <person name="Tunlid A."/>
            <person name="Henrissat B."/>
            <person name="Grigoriev I.V."/>
            <person name="Hibbett D.S."/>
            <person name="Martin F."/>
            <person name="Nordberg H.P."/>
            <person name="Cantor M.N."/>
            <person name="Hua S.X."/>
        </authorList>
    </citation>
    <scope>NUCLEOTIDE SEQUENCE [LARGE SCALE GENOMIC DNA]</scope>
    <source>
        <strain evidence="1 2">441</strain>
    </source>
</reference>
<dbReference type="EMBL" id="KN833706">
    <property type="protein sequence ID" value="KIK25732.1"/>
    <property type="molecule type" value="Genomic_DNA"/>
</dbReference>
<name>A0A0C9ZTZ2_9AGAM</name>
<evidence type="ECO:0000313" key="1">
    <source>
        <dbReference type="EMBL" id="KIK25732.1"/>
    </source>
</evidence>
<organism evidence="1 2">
    <name type="scientific">Pisolithus microcarpus 441</name>
    <dbReference type="NCBI Taxonomy" id="765257"/>
    <lineage>
        <taxon>Eukaryota</taxon>
        <taxon>Fungi</taxon>
        <taxon>Dikarya</taxon>
        <taxon>Basidiomycota</taxon>
        <taxon>Agaricomycotina</taxon>
        <taxon>Agaricomycetes</taxon>
        <taxon>Agaricomycetidae</taxon>
        <taxon>Boletales</taxon>
        <taxon>Sclerodermatineae</taxon>
        <taxon>Pisolithaceae</taxon>
        <taxon>Pisolithus</taxon>
    </lineage>
</organism>
<dbReference type="AlphaFoldDB" id="A0A0C9ZTZ2"/>
<dbReference type="Proteomes" id="UP000054018">
    <property type="component" value="Unassembled WGS sequence"/>
</dbReference>
<accession>A0A0C9ZTZ2</accession>
<evidence type="ECO:0000313" key="2">
    <source>
        <dbReference type="Proteomes" id="UP000054018"/>
    </source>
</evidence>
<dbReference type="HOGENOM" id="CLU_2307137_0_0_1"/>